<evidence type="ECO:0000256" key="3">
    <source>
        <dbReference type="ARBA" id="ARBA00022553"/>
    </source>
</evidence>
<dbReference type="eggNOG" id="COG5002">
    <property type="taxonomic scope" value="Bacteria"/>
</dbReference>
<evidence type="ECO:0000313" key="11">
    <source>
        <dbReference type="EMBL" id="GAF02122.1"/>
    </source>
</evidence>
<evidence type="ECO:0000256" key="1">
    <source>
        <dbReference type="ARBA" id="ARBA00000085"/>
    </source>
</evidence>
<evidence type="ECO:0000256" key="4">
    <source>
        <dbReference type="ARBA" id="ARBA00023015"/>
    </source>
</evidence>
<comment type="catalytic activity">
    <reaction evidence="1">
        <text>ATP + protein L-histidine = ADP + protein N-phospho-L-histidine.</text>
        <dbReference type="EC" id="2.7.13.3"/>
    </reaction>
</comment>
<evidence type="ECO:0000256" key="6">
    <source>
        <dbReference type="PROSITE-ProRule" id="PRU00169"/>
    </source>
</evidence>
<accession>W7Y2F1</accession>
<dbReference type="Pfam" id="PF02518">
    <property type="entry name" value="HATPase_c"/>
    <property type="match status" value="1"/>
</dbReference>
<name>W7Y2F1_9BACT</name>
<dbReference type="PANTHER" id="PTHR43547:SF2">
    <property type="entry name" value="HYBRID SIGNAL TRANSDUCTION HISTIDINE KINASE C"/>
    <property type="match status" value="1"/>
</dbReference>
<dbReference type="Gene3D" id="3.40.50.2300">
    <property type="match status" value="1"/>
</dbReference>
<dbReference type="PROSITE" id="PS01124">
    <property type="entry name" value="HTH_ARAC_FAMILY_2"/>
    <property type="match status" value="1"/>
</dbReference>
<dbReference type="InterPro" id="IPR036890">
    <property type="entry name" value="HATPase_C_sf"/>
</dbReference>
<dbReference type="InterPro" id="IPR001789">
    <property type="entry name" value="Sig_transdc_resp-reg_receiver"/>
</dbReference>
<dbReference type="SMART" id="SM00342">
    <property type="entry name" value="HTH_ARAC"/>
    <property type="match status" value="1"/>
</dbReference>
<dbReference type="InterPro" id="IPR011006">
    <property type="entry name" value="CheY-like_superfamily"/>
</dbReference>
<comment type="caution">
    <text evidence="11">The sequence shown here is derived from an EMBL/GenBank/DDBJ whole genome shotgun (WGS) entry which is preliminary data.</text>
</comment>
<dbReference type="SUPFAM" id="SSF46689">
    <property type="entry name" value="Homeodomain-like"/>
    <property type="match status" value="1"/>
</dbReference>
<dbReference type="GO" id="GO:0043565">
    <property type="term" value="F:sequence-specific DNA binding"/>
    <property type="evidence" value="ECO:0007669"/>
    <property type="project" value="InterPro"/>
</dbReference>
<evidence type="ECO:0000256" key="5">
    <source>
        <dbReference type="ARBA" id="ARBA00023163"/>
    </source>
</evidence>
<feature type="coiled-coil region" evidence="7">
    <location>
        <begin position="262"/>
        <end position="289"/>
    </location>
</feature>
<dbReference type="InterPro" id="IPR009057">
    <property type="entry name" value="Homeodomain-like_sf"/>
</dbReference>
<dbReference type="Pfam" id="PF00072">
    <property type="entry name" value="Response_reg"/>
    <property type="match status" value="1"/>
</dbReference>
<keyword evidence="12" id="KW-1185">Reference proteome</keyword>
<evidence type="ECO:0000259" key="10">
    <source>
        <dbReference type="PROSITE" id="PS50110"/>
    </source>
</evidence>
<reference evidence="11 12" key="1">
    <citation type="journal article" date="2014" name="Genome Announc.">
        <title>Draft Genome Sequence of Cytophaga fermentans JCM 21142T, a Facultative Anaerobe Isolated from Marine Mud.</title>
        <authorList>
            <person name="Starns D."/>
            <person name="Oshima K."/>
            <person name="Suda W."/>
            <person name="Iino T."/>
            <person name="Yuki M."/>
            <person name="Inoue J."/>
            <person name="Kitamura K."/>
            <person name="Iida T."/>
            <person name="Darby A."/>
            <person name="Hattori M."/>
            <person name="Ohkuma M."/>
        </authorList>
    </citation>
    <scope>NUCLEOTIDE SEQUENCE [LARGE SCALE GENOMIC DNA]</scope>
    <source>
        <strain evidence="11 12">JCM 21142</strain>
    </source>
</reference>
<keyword evidence="4" id="KW-0805">Transcription regulation</keyword>
<dbReference type="PROSITE" id="PS50109">
    <property type="entry name" value="HIS_KIN"/>
    <property type="match status" value="1"/>
</dbReference>
<dbReference type="STRING" id="869213.GCA_000517085_00776"/>
<dbReference type="InterPro" id="IPR004358">
    <property type="entry name" value="Sig_transdc_His_kin-like_C"/>
</dbReference>
<dbReference type="Pfam" id="PF12833">
    <property type="entry name" value="HTH_18"/>
    <property type="match status" value="1"/>
</dbReference>
<evidence type="ECO:0000259" key="9">
    <source>
        <dbReference type="PROSITE" id="PS50109"/>
    </source>
</evidence>
<dbReference type="eggNOG" id="COG3437">
    <property type="taxonomic scope" value="Bacteria"/>
</dbReference>
<dbReference type="Proteomes" id="UP000019402">
    <property type="component" value="Unassembled WGS sequence"/>
</dbReference>
<evidence type="ECO:0000259" key="8">
    <source>
        <dbReference type="PROSITE" id="PS01124"/>
    </source>
</evidence>
<evidence type="ECO:0000256" key="7">
    <source>
        <dbReference type="SAM" id="Coils"/>
    </source>
</evidence>
<evidence type="ECO:0000256" key="2">
    <source>
        <dbReference type="ARBA" id="ARBA00012438"/>
    </source>
</evidence>
<sequence>MSFTDTGKGIDSEDLPHIFERFYQSKKKHSAYTGGSGIGLAFTKRLVEMHYGDIWVTSTLGQGSTFELRLPVVVEESCLSNEEHEEILKVEKEQEQKSLELQNIDVHHIKSNVDFSGASVYFVEDSTEMRNFVCGVLQAFFKVKSFVNGQECLDAMKEEWPDIVISDVLMPEMNGFDLCKNIKADIKTSHIPVILLTACTTIDDQIQGLQLGADAYIRKPFDVQHLITRTETLLKGRQQLRERYSIDLPLTQRKEDSSAKDNAFLEKLYQLMEQNLDNQELDLDLFAKELYLNRTHFFQKVKAITNQTPYELLKNYRIKKAAEFLGQEKVSVNEAFAMTGFKSRAHFNKLFKEKYQVTPGKYATEMKNKYTGNSSE</sequence>
<dbReference type="SMART" id="SM00448">
    <property type="entry name" value="REC"/>
    <property type="match status" value="1"/>
</dbReference>
<keyword evidence="5" id="KW-0804">Transcription</keyword>
<dbReference type="InterPro" id="IPR005467">
    <property type="entry name" value="His_kinase_dom"/>
</dbReference>
<proteinExistence type="predicted"/>
<dbReference type="EC" id="2.7.13.3" evidence="2"/>
<dbReference type="AlphaFoldDB" id="W7Y2F1"/>
<feature type="domain" description="HTH araC/xylS-type" evidence="8">
    <location>
        <begin position="266"/>
        <end position="365"/>
    </location>
</feature>
<dbReference type="SUPFAM" id="SSF55874">
    <property type="entry name" value="ATPase domain of HSP90 chaperone/DNA topoisomerase II/histidine kinase"/>
    <property type="match status" value="1"/>
</dbReference>
<dbReference type="InterPro" id="IPR018060">
    <property type="entry name" value="HTH_AraC"/>
</dbReference>
<dbReference type="SMART" id="SM00387">
    <property type="entry name" value="HATPase_c"/>
    <property type="match status" value="1"/>
</dbReference>
<keyword evidence="3 6" id="KW-0597">Phosphoprotein</keyword>
<dbReference type="PROSITE" id="PS50110">
    <property type="entry name" value="RESPONSE_REGULATORY"/>
    <property type="match status" value="1"/>
</dbReference>
<feature type="domain" description="Response regulatory" evidence="10">
    <location>
        <begin position="119"/>
        <end position="234"/>
    </location>
</feature>
<gene>
    <name evidence="11" type="ORF">JCM21142_2749</name>
</gene>
<dbReference type="GO" id="GO:0000155">
    <property type="term" value="F:phosphorelay sensor kinase activity"/>
    <property type="evidence" value="ECO:0007669"/>
    <property type="project" value="TreeGrafter"/>
</dbReference>
<protein>
    <recommendedName>
        <fullName evidence="2">histidine kinase</fullName>
        <ecNumber evidence="2">2.7.13.3</ecNumber>
    </recommendedName>
</protein>
<dbReference type="Gene3D" id="3.30.565.10">
    <property type="entry name" value="Histidine kinase-like ATPase, C-terminal domain"/>
    <property type="match status" value="1"/>
</dbReference>
<dbReference type="Gene3D" id="1.10.10.60">
    <property type="entry name" value="Homeodomain-like"/>
    <property type="match status" value="2"/>
</dbReference>
<feature type="modified residue" description="4-aspartylphosphate" evidence="6">
    <location>
        <position position="167"/>
    </location>
</feature>
<feature type="domain" description="Histidine kinase" evidence="9">
    <location>
        <begin position="1"/>
        <end position="74"/>
    </location>
</feature>
<dbReference type="PANTHER" id="PTHR43547">
    <property type="entry name" value="TWO-COMPONENT HISTIDINE KINASE"/>
    <property type="match status" value="1"/>
</dbReference>
<keyword evidence="7" id="KW-0175">Coiled coil</keyword>
<dbReference type="SUPFAM" id="SSF52172">
    <property type="entry name" value="CheY-like"/>
    <property type="match status" value="1"/>
</dbReference>
<dbReference type="PRINTS" id="PR00344">
    <property type="entry name" value="BCTRLSENSOR"/>
</dbReference>
<organism evidence="11 12">
    <name type="scientific">Saccharicrinis fermentans DSM 9555 = JCM 21142</name>
    <dbReference type="NCBI Taxonomy" id="869213"/>
    <lineage>
        <taxon>Bacteria</taxon>
        <taxon>Pseudomonadati</taxon>
        <taxon>Bacteroidota</taxon>
        <taxon>Bacteroidia</taxon>
        <taxon>Marinilabiliales</taxon>
        <taxon>Marinilabiliaceae</taxon>
        <taxon>Saccharicrinis</taxon>
    </lineage>
</organism>
<dbReference type="GO" id="GO:0003700">
    <property type="term" value="F:DNA-binding transcription factor activity"/>
    <property type="evidence" value="ECO:0007669"/>
    <property type="project" value="InterPro"/>
</dbReference>
<dbReference type="InterPro" id="IPR003594">
    <property type="entry name" value="HATPase_dom"/>
</dbReference>
<evidence type="ECO:0000313" key="12">
    <source>
        <dbReference type="Proteomes" id="UP000019402"/>
    </source>
</evidence>
<dbReference type="EMBL" id="BAMD01000006">
    <property type="protein sequence ID" value="GAF02122.1"/>
    <property type="molecule type" value="Genomic_DNA"/>
</dbReference>